<dbReference type="SUPFAM" id="SSF55874">
    <property type="entry name" value="ATPase domain of HSP90 chaperone/DNA topoisomerase II/histidine kinase"/>
    <property type="match status" value="1"/>
</dbReference>
<dbReference type="InterPro" id="IPR050428">
    <property type="entry name" value="TCS_sensor_his_kinase"/>
</dbReference>
<evidence type="ECO:0000313" key="10">
    <source>
        <dbReference type="Proteomes" id="UP000094626"/>
    </source>
</evidence>
<keyword evidence="5" id="KW-0808">Transferase</keyword>
<geneLocation type="plasmid" evidence="9 10">
    <name>pSA2</name>
</geneLocation>
<keyword evidence="7" id="KW-0902">Two-component regulatory system</keyword>
<keyword evidence="4" id="KW-0597">Phosphoprotein</keyword>
<sequence>MAILTGGLAQLHQGQLRHELEHDAARMSTIITQLLKLSSWRAADPLLDKVELNTLVRDICIAYAPMALDAGKSLELDEQDRIWVEANPEILRIAISKLVENALMHTSLGSSVDLAVSTSGTLVVYNHGASVPDENWPELFKPFFKAPLNKPGAGWALPSSRKPWRPRGH</sequence>
<dbReference type="KEGG" id="nre:BES08_26380"/>
<gene>
    <name evidence="9" type="ORF">BES08_26380</name>
</gene>
<evidence type="ECO:0000313" key="9">
    <source>
        <dbReference type="EMBL" id="AOR80403.1"/>
    </source>
</evidence>
<dbReference type="InterPro" id="IPR036890">
    <property type="entry name" value="HATPase_C_sf"/>
</dbReference>
<keyword evidence="8" id="KW-0472">Membrane</keyword>
<accession>A0A1D8AE52</accession>
<dbReference type="EC" id="2.7.13.3" evidence="3"/>
<keyword evidence="9" id="KW-0614">Plasmid</keyword>
<dbReference type="GO" id="GO:0004673">
    <property type="term" value="F:protein histidine kinase activity"/>
    <property type="evidence" value="ECO:0007669"/>
    <property type="project" value="UniProtKB-EC"/>
</dbReference>
<evidence type="ECO:0000256" key="6">
    <source>
        <dbReference type="ARBA" id="ARBA00022777"/>
    </source>
</evidence>
<keyword evidence="10" id="KW-1185">Reference proteome</keyword>
<keyword evidence="6" id="KW-0418">Kinase</keyword>
<dbReference type="GO" id="GO:0000160">
    <property type="term" value="P:phosphorelay signal transduction system"/>
    <property type="evidence" value="ECO:0007669"/>
    <property type="project" value="UniProtKB-KW"/>
</dbReference>
<reference evidence="10" key="1">
    <citation type="journal article" date="2017" name="J. Biotechnol.">
        <title>Complete genome sequence of Novosphingobium resinovorum SA1, a versatile xenobiotic-degrading bacterium capable of utilizing sulfanilic acid.</title>
        <authorList>
            <person name="Hegedus B."/>
            <person name="Kos P.B."/>
            <person name="Balint B."/>
            <person name="Maroti G."/>
            <person name="Gan H.M."/>
            <person name="Perei K."/>
            <person name="Rakhely G."/>
        </authorList>
    </citation>
    <scope>NUCLEOTIDE SEQUENCE [LARGE SCALE GENOMIC DNA]</scope>
    <source>
        <strain evidence="10">SA1</strain>
    </source>
</reference>
<dbReference type="OrthoDB" id="9804645at2"/>
<dbReference type="PANTHER" id="PTHR45436:SF15">
    <property type="entry name" value="SENSOR HISTIDINE KINASE CUSS"/>
    <property type="match status" value="1"/>
</dbReference>
<comment type="catalytic activity">
    <reaction evidence="1">
        <text>ATP + protein L-histidine = ADP + protein N-phospho-L-histidine.</text>
        <dbReference type="EC" id="2.7.13.3"/>
    </reaction>
</comment>
<organism evidence="9 10">
    <name type="scientific">Novosphingobium resinovorum</name>
    <dbReference type="NCBI Taxonomy" id="158500"/>
    <lineage>
        <taxon>Bacteria</taxon>
        <taxon>Pseudomonadati</taxon>
        <taxon>Pseudomonadota</taxon>
        <taxon>Alphaproteobacteria</taxon>
        <taxon>Sphingomonadales</taxon>
        <taxon>Sphingomonadaceae</taxon>
        <taxon>Novosphingobium</taxon>
    </lineage>
</organism>
<comment type="subcellular location">
    <subcellularLocation>
        <location evidence="2">Membrane</location>
        <topology evidence="2">Multi-pass membrane protein</topology>
    </subcellularLocation>
</comment>
<protein>
    <recommendedName>
        <fullName evidence="3">histidine kinase</fullName>
        <ecNumber evidence="3">2.7.13.3</ecNumber>
    </recommendedName>
</protein>
<evidence type="ECO:0000256" key="8">
    <source>
        <dbReference type="ARBA" id="ARBA00023136"/>
    </source>
</evidence>
<dbReference type="GO" id="GO:0005886">
    <property type="term" value="C:plasma membrane"/>
    <property type="evidence" value="ECO:0007669"/>
    <property type="project" value="TreeGrafter"/>
</dbReference>
<dbReference type="EMBL" id="CP017077">
    <property type="protein sequence ID" value="AOR80403.1"/>
    <property type="molecule type" value="Genomic_DNA"/>
</dbReference>
<dbReference type="AlphaFoldDB" id="A0A1D8AE52"/>
<evidence type="ECO:0000256" key="5">
    <source>
        <dbReference type="ARBA" id="ARBA00022679"/>
    </source>
</evidence>
<dbReference type="Gene3D" id="3.30.565.10">
    <property type="entry name" value="Histidine kinase-like ATPase, C-terminal domain"/>
    <property type="match status" value="1"/>
</dbReference>
<name>A0A1D8AE52_9SPHN</name>
<evidence type="ECO:0000256" key="3">
    <source>
        <dbReference type="ARBA" id="ARBA00012438"/>
    </source>
</evidence>
<dbReference type="PANTHER" id="PTHR45436">
    <property type="entry name" value="SENSOR HISTIDINE KINASE YKOH"/>
    <property type="match status" value="1"/>
</dbReference>
<dbReference type="Proteomes" id="UP000094626">
    <property type="component" value="Plasmid pSA2"/>
</dbReference>
<evidence type="ECO:0000256" key="2">
    <source>
        <dbReference type="ARBA" id="ARBA00004141"/>
    </source>
</evidence>
<evidence type="ECO:0000256" key="7">
    <source>
        <dbReference type="ARBA" id="ARBA00023012"/>
    </source>
</evidence>
<proteinExistence type="predicted"/>
<evidence type="ECO:0000256" key="4">
    <source>
        <dbReference type="ARBA" id="ARBA00022553"/>
    </source>
</evidence>
<evidence type="ECO:0000256" key="1">
    <source>
        <dbReference type="ARBA" id="ARBA00000085"/>
    </source>
</evidence>